<dbReference type="InterPro" id="IPR035906">
    <property type="entry name" value="MetI-like_sf"/>
</dbReference>
<feature type="domain" description="ABC transmembrane type-1" evidence="8">
    <location>
        <begin position="76"/>
        <end position="256"/>
    </location>
</feature>
<feature type="transmembrane region" description="Helical" evidence="7">
    <location>
        <begin position="26"/>
        <end position="43"/>
    </location>
</feature>
<dbReference type="RefSeq" id="WP_008824678.1">
    <property type="nucleotide sequence ID" value="NZ_AFNU02000016.1"/>
</dbReference>
<feature type="transmembrane region" description="Helical" evidence="7">
    <location>
        <begin position="114"/>
        <end position="133"/>
    </location>
</feature>
<evidence type="ECO:0000256" key="2">
    <source>
        <dbReference type="ARBA" id="ARBA00022448"/>
    </source>
</evidence>
<evidence type="ECO:0000259" key="8">
    <source>
        <dbReference type="PROSITE" id="PS50928"/>
    </source>
</evidence>
<dbReference type="GO" id="GO:0055085">
    <property type="term" value="P:transmembrane transport"/>
    <property type="evidence" value="ECO:0007669"/>
    <property type="project" value="InterPro"/>
</dbReference>
<name>U2DRA0_9MOLU</name>
<evidence type="ECO:0000256" key="5">
    <source>
        <dbReference type="ARBA" id="ARBA00022989"/>
    </source>
</evidence>
<keyword evidence="3" id="KW-1003">Cell membrane</keyword>
<evidence type="ECO:0000256" key="4">
    <source>
        <dbReference type="ARBA" id="ARBA00022692"/>
    </source>
</evidence>
<evidence type="ECO:0000313" key="9">
    <source>
        <dbReference type="EMBL" id="ERJ11102.1"/>
    </source>
</evidence>
<evidence type="ECO:0000256" key="6">
    <source>
        <dbReference type="ARBA" id="ARBA00023136"/>
    </source>
</evidence>
<evidence type="ECO:0000313" key="10">
    <source>
        <dbReference type="Proteomes" id="UP000005707"/>
    </source>
</evidence>
<reference evidence="9 10" key="1">
    <citation type="journal article" date="2011" name="J. Bacteriol.">
        <title>Genome sequence of Haloplasma contractile, an unusual contractile bacterium from a deep-sea anoxic brine lake.</title>
        <authorList>
            <person name="Antunes A."/>
            <person name="Alam I."/>
            <person name="El Dorry H."/>
            <person name="Siam R."/>
            <person name="Robertson A."/>
            <person name="Bajic V.B."/>
            <person name="Stingl U."/>
        </authorList>
    </citation>
    <scope>NUCLEOTIDE SEQUENCE [LARGE SCALE GENOMIC DNA]</scope>
    <source>
        <strain evidence="9 10">SSD-17B</strain>
    </source>
</reference>
<keyword evidence="4 7" id="KW-0812">Transmembrane</keyword>
<proteinExistence type="inferred from homology"/>
<dbReference type="PANTHER" id="PTHR30151">
    <property type="entry name" value="ALKANE SULFONATE ABC TRANSPORTER-RELATED, MEMBRANE SUBUNIT"/>
    <property type="match status" value="1"/>
</dbReference>
<dbReference type="EMBL" id="AFNU02000016">
    <property type="protein sequence ID" value="ERJ11102.1"/>
    <property type="molecule type" value="Genomic_DNA"/>
</dbReference>
<comment type="subcellular location">
    <subcellularLocation>
        <location evidence="1 7">Cell membrane</location>
        <topology evidence="1 7">Multi-pass membrane protein</topology>
    </subcellularLocation>
</comment>
<keyword evidence="10" id="KW-1185">Reference proteome</keyword>
<evidence type="ECO:0000256" key="7">
    <source>
        <dbReference type="RuleBase" id="RU363032"/>
    </source>
</evidence>
<gene>
    <name evidence="9" type="ORF">HLPCO_002841</name>
</gene>
<reference evidence="9 10" key="2">
    <citation type="journal article" date="2013" name="PLoS ONE">
        <title>INDIGO - INtegrated Data Warehouse of MIcrobial GenOmes with Examples from the Red Sea Extremophiles.</title>
        <authorList>
            <person name="Alam I."/>
            <person name="Antunes A."/>
            <person name="Kamau A.A."/>
            <person name="Ba Alawi W."/>
            <person name="Kalkatawi M."/>
            <person name="Stingl U."/>
            <person name="Bajic V.B."/>
        </authorList>
    </citation>
    <scope>NUCLEOTIDE SEQUENCE [LARGE SCALE GENOMIC DNA]</scope>
    <source>
        <strain evidence="9 10">SSD-17B</strain>
    </source>
</reference>
<dbReference type="Proteomes" id="UP000005707">
    <property type="component" value="Unassembled WGS sequence"/>
</dbReference>
<keyword evidence="2 7" id="KW-0813">Transport</keyword>
<accession>U2DRA0</accession>
<dbReference type="AlphaFoldDB" id="U2DRA0"/>
<feature type="transmembrane region" description="Helical" evidence="7">
    <location>
        <begin position="238"/>
        <end position="260"/>
    </location>
</feature>
<dbReference type="OrthoDB" id="308958at2"/>
<dbReference type="PROSITE" id="PS50928">
    <property type="entry name" value="ABC_TM1"/>
    <property type="match status" value="1"/>
</dbReference>
<dbReference type="eggNOG" id="COG0600">
    <property type="taxonomic scope" value="Bacteria"/>
</dbReference>
<comment type="similarity">
    <text evidence="7">Belongs to the binding-protein-dependent transport system permease family.</text>
</comment>
<feature type="transmembrane region" description="Helical" evidence="7">
    <location>
        <begin position="139"/>
        <end position="157"/>
    </location>
</feature>
<dbReference type="Gene3D" id="1.10.3720.10">
    <property type="entry name" value="MetI-like"/>
    <property type="match status" value="1"/>
</dbReference>
<protein>
    <submittedName>
        <fullName evidence="9">Binding-protein-dependent transport system inner membrane protein</fullName>
    </submittedName>
</protein>
<comment type="caution">
    <text evidence="9">The sequence shown here is derived from an EMBL/GenBank/DDBJ whole genome shotgun (WGS) entry which is preliminary data.</text>
</comment>
<sequence>MVIKYRILVELIVSLIKFMIRLVKRYAFQVIFFILVLIGWHIISKIVNIDYILPSPVQVLDYFNKEITLVDASKQVGMTLFRVTIGYSVALLFALVLSILATIHQVFEKSVNQIVIISKTLPTISIILIALIWLGRSKATFLIAILVVFPLLYEVFYNSIKNIDPKLVDVSHIYQFNFRKRLKYLYIPSVIMNFTLSLKQTFGLCFKVMVMAEVLGQAQAGIGSEIYEAKLYLEMAGVFSWTIILIFIVLLIDYLIISLIKTRKKWM</sequence>
<keyword evidence="5 7" id="KW-1133">Transmembrane helix</keyword>
<keyword evidence="6 7" id="KW-0472">Membrane</keyword>
<feature type="transmembrane region" description="Helical" evidence="7">
    <location>
        <begin position="85"/>
        <end position="107"/>
    </location>
</feature>
<dbReference type="InterPro" id="IPR000515">
    <property type="entry name" value="MetI-like"/>
</dbReference>
<feature type="transmembrane region" description="Helical" evidence="7">
    <location>
        <begin position="184"/>
        <end position="202"/>
    </location>
</feature>
<dbReference type="PANTHER" id="PTHR30151:SF0">
    <property type="entry name" value="ABC TRANSPORTER PERMEASE PROTEIN MJ0413-RELATED"/>
    <property type="match status" value="1"/>
</dbReference>
<dbReference type="InParanoid" id="U2DRA0"/>
<evidence type="ECO:0000256" key="3">
    <source>
        <dbReference type="ARBA" id="ARBA00022475"/>
    </source>
</evidence>
<dbReference type="SUPFAM" id="SSF161098">
    <property type="entry name" value="MetI-like"/>
    <property type="match status" value="1"/>
</dbReference>
<organism evidence="9 10">
    <name type="scientific">Haloplasma contractile SSD-17B</name>
    <dbReference type="NCBI Taxonomy" id="1033810"/>
    <lineage>
        <taxon>Bacteria</taxon>
        <taxon>Bacillati</taxon>
        <taxon>Mycoplasmatota</taxon>
        <taxon>Mollicutes</taxon>
        <taxon>Haloplasmatales</taxon>
        <taxon>Haloplasmataceae</taxon>
        <taxon>Haloplasma</taxon>
    </lineage>
</organism>
<dbReference type="Pfam" id="PF00528">
    <property type="entry name" value="BPD_transp_1"/>
    <property type="match status" value="1"/>
</dbReference>
<dbReference type="GO" id="GO:0005886">
    <property type="term" value="C:plasma membrane"/>
    <property type="evidence" value="ECO:0007669"/>
    <property type="project" value="UniProtKB-SubCell"/>
</dbReference>
<evidence type="ECO:0000256" key="1">
    <source>
        <dbReference type="ARBA" id="ARBA00004651"/>
    </source>
</evidence>
<dbReference type="STRING" id="1033810.HLPCO_002841"/>